<dbReference type="SUPFAM" id="SSF48295">
    <property type="entry name" value="TrpR-like"/>
    <property type="match status" value="1"/>
</dbReference>
<protein>
    <recommendedName>
        <fullName evidence="3">Transposase</fullName>
    </recommendedName>
</protein>
<dbReference type="GO" id="GO:0043565">
    <property type="term" value="F:sequence-specific DNA binding"/>
    <property type="evidence" value="ECO:0007669"/>
    <property type="project" value="InterPro"/>
</dbReference>
<dbReference type="OrthoDB" id="711196at2"/>
<accession>A0A1W2DZC4</accession>
<dbReference type="EMBL" id="FWYB01000009">
    <property type="protein sequence ID" value="SMD02823.1"/>
    <property type="molecule type" value="Genomic_DNA"/>
</dbReference>
<dbReference type="RefSeq" id="WP_084290404.1">
    <property type="nucleotide sequence ID" value="NZ_FWYB01000009.1"/>
</dbReference>
<evidence type="ECO:0000313" key="2">
    <source>
        <dbReference type="Proteomes" id="UP000192678"/>
    </source>
</evidence>
<gene>
    <name evidence="1" type="ORF">SAMN04488101_1093</name>
</gene>
<dbReference type="Proteomes" id="UP000192678">
    <property type="component" value="Unassembled WGS sequence"/>
</dbReference>
<evidence type="ECO:0000313" key="1">
    <source>
        <dbReference type="EMBL" id="SMD02823.1"/>
    </source>
</evidence>
<dbReference type="InterPro" id="IPR010921">
    <property type="entry name" value="Trp_repressor/repl_initiator"/>
</dbReference>
<sequence>MEKPRKGVSKGRIPTYEDSFKIAVAREYLAGNYSTRQIGEKYNLTRDNIGHFVRWYRKHYPDSSTPPVEEQSITAPSNDDVLTKELALAKLKITAMEMMISNYEQETGVNIAKKSGTKPPAK</sequence>
<reference evidence="1 2" key="1">
    <citation type="submission" date="2017-04" db="EMBL/GenBank/DDBJ databases">
        <authorList>
            <person name="Afonso C.L."/>
            <person name="Miller P.J."/>
            <person name="Scott M.A."/>
            <person name="Spackman E."/>
            <person name="Goraichik I."/>
            <person name="Dimitrov K.M."/>
            <person name="Suarez D.L."/>
            <person name="Swayne D.E."/>
        </authorList>
    </citation>
    <scope>NUCLEOTIDE SEQUENCE [LARGE SCALE GENOMIC DNA]</scope>
    <source>
        <strain evidence="1 2">DSM 19625</strain>
    </source>
</reference>
<organism evidence="1 2">
    <name type="scientific">Pedobacter nyackensis</name>
    <dbReference type="NCBI Taxonomy" id="475255"/>
    <lineage>
        <taxon>Bacteria</taxon>
        <taxon>Pseudomonadati</taxon>
        <taxon>Bacteroidota</taxon>
        <taxon>Sphingobacteriia</taxon>
        <taxon>Sphingobacteriales</taxon>
        <taxon>Sphingobacteriaceae</taxon>
        <taxon>Pedobacter</taxon>
    </lineage>
</organism>
<name>A0A1W2DZC4_9SPHI</name>
<proteinExistence type="predicted"/>
<dbReference type="AlphaFoldDB" id="A0A1W2DZC4"/>
<keyword evidence="2" id="KW-1185">Reference proteome</keyword>
<dbReference type="STRING" id="475255.SAMN04488101_1093"/>
<evidence type="ECO:0008006" key="3">
    <source>
        <dbReference type="Google" id="ProtNLM"/>
    </source>
</evidence>